<feature type="compositionally biased region" description="Low complexity" evidence="2">
    <location>
        <begin position="275"/>
        <end position="292"/>
    </location>
</feature>
<proteinExistence type="predicted"/>
<evidence type="ECO:0000256" key="2">
    <source>
        <dbReference type="SAM" id="MobiDB-lite"/>
    </source>
</evidence>
<dbReference type="InterPro" id="IPR018247">
    <property type="entry name" value="EF_Hand_1_Ca_BS"/>
</dbReference>
<protein>
    <recommendedName>
        <fullName evidence="3">EF-hand domain-containing protein</fullName>
    </recommendedName>
</protein>
<dbReference type="Gene3D" id="1.10.238.10">
    <property type="entry name" value="EF-hand"/>
    <property type="match status" value="1"/>
</dbReference>
<dbReference type="AlphaFoldDB" id="A0A7S4W3B1"/>
<feature type="domain" description="EF-hand" evidence="3">
    <location>
        <begin position="623"/>
        <end position="650"/>
    </location>
</feature>
<evidence type="ECO:0000256" key="1">
    <source>
        <dbReference type="ARBA" id="ARBA00022837"/>
    </source>
</evidence>
<dbReference type="GO" id="GO:0005509">
    <property type="term" value="F:calcium ion binding"/>
    <property type="evidence" value="ECO:0007669"/>
    <property type="project" value="InterPro"/>
</dbReference>
<dbReference type="Pfam" id="PF13202">
    <property type="entry name" value="EF-hand_5"/>
    <property type="match status" value="2"/>
</dbReference>
<feature type="compositionally biased region" description="Basic and acidic residues" evidence="2">
    <location>
        <begin position="333"/>
        <end position="344"/>
    </location>
</feature>
<name>A0A7S4W3B1_9DINO</name>
<dbReference type="SUPFAM" id="SSF47473">
    <property type="entry name" value="EF-hand"/>
    <property type="match status" value="1"/>
</dbReference>
<reference evidence="4" key="1">
    <citation type="submission" date="2021-01" db="EMBL/GenBank/DDBJ databases">
        <authorList>
            <person name="Corre E."/>
            <person name="Pelletier E."/>
            <person name="Niang G."/>
            <person name="Scheremetjew M."/>
            <person name="Finn R."/>
            <person name="Kale V."/>
            <person name="Holt S."/>
            <person name="Cochrane G."/>
            <person name="Meng A."/>
            <person name="Brown T."/>
            <person name="Cohen L."/>
        </authorList>
    </citation>
    <scope>NUCLEOTIDE SEQUENCE</scope>
    <source>
        <strain evidence="4">CCMP3105</strain>
    </source>
</reference>
<dbReference type="InterPro" id="IPR011992">
    <property type="entry name" value="EF-hand-dom_pair"/>
</dbReference>
<feature type="domain" description="EF-hand" evidence="3">
    <location>
        <begin position="666"/>
        <end position="701"/>
    </location>
</feature>
<organism evidence="4">
    <name type="scientific">Alexandrium monilatum</name>
    <dbReference type="NCBI Taxonomy" id="311494"/>
    <lineage>
        <taxon>Eukaryota</taxon>
        <taxon>Sar</taxon>
        <taxon>Alveolata</taxon>
        <taxon>Dinophyceae</taxon>
        <taxon>Gonyaulacales</taxon>
        <taxon>Pyrocystaceae</taxon>
        <taxon>Alexandrium</taxon>
    </lineage>
</organism>
<dbReference type="PROSITE" id="PS50222">
    <property type="entry name" value="EF_HAND_2"/>
    <property type="match status" value="2"/>
</dbReference>
<keyword evidence="1" id="KW-0106">Calcium</keyword>
<feature type="compositionally biased region" description="Basic and acidic residues" evidence="2">
    <location>
        <begin position="254"/>
        <end position="266"/>
    </location>
</feature>
<dbReference type="PROSITE" id="PS00018">
    <property type="entry name" value="EF_HAND_1"/>
    <property type="match status" value="2"/>
</dbReference>
<gene>
    <name evidence="4" type="ORF">AMON00008_LOCUS38252</name>
</gene>
<feature type="region of interest" description="Disordered" evidence="2">
    <location>
        <begin position="254"/>
        <end position="344"/>
    </location>
</feature>
<dbReference type="EMBL" id="HBNR01054458">
    <property type="protein sequence ID" value="CAE4620372.1"/>
    <property type="molecule type" value="Transcribed_RNA"/>
</dbReference>
<accession>A0A7S4W3B1</accession>
<sequence>MEEEGEQHRYVISTVEVDPDTLQRLDTKNSCLEKDGSTVRLPSQANACQLQLWEVYVAVAILIVQPHSSVLSAHVKALCEHSERTHLCESVLKEHTAMGIATDTKQDTTLYSFLEEYFQRKFQILFARNSLHGYLMHALDDPHCGRNGIPRVYLLGPHVQAFLLNAPYWDGQYDELIDAMRSVNLPVNDILQDGENEIGEAVDIAWDHAALYDDPHMILKRYGGWAVTKAGHMYTPKDQLVMRLTGCTLEEILRGEDIPDSPRVEGDPEDDLERQQQQAEKAKQAFQQTAAKASRRGPADKSGRPLGGTRRAKTFGGTKGAWTGLEDLDSDSDGSHASDYDIDPEHPKVVPFGLTLCEAYLLLRGLLVGMGSRRAWRGSIVAEQVAHGRKDGHILAAAVLVDLYMREQIDIHHWTLTEGSIAVAFRAEPRANSGRMDHFLDEYAPHVDAMFRDMRLPRGVSEGPIWASLEERGVIDNHRPSRGRAFARVDVWDFVRPDVLLDLKDGYLTSARVLYDREFEDPLNEESNDALMFCHLLQLLFDDSLEAIDGMARVLSGMCPPFQKGELFPPVAMVHSSSVCLGIIDRAFRFANNQEVQLAMEAAEFNEVVMQRLEETFFISPSIWEVMDTDMSGELSIEEFVEGMRKADVYKDFRKERVPEDVLRTIVGDLAERLFQEVDINMDGTLTHAELQLVYKRRREEALRNRKQRTWTYRLRRALSVQTGFATNEKKGPRDPERAAALAVQTEERRKFRTQERERMNEWNSEVDRIELLDEDVDVDTSVPVFR</sequence>
<dbReference type="InterPro" id="IPR002048">
    <property type="entry name" value="EF_hand_dom"/>
</dbReference>
<evidence type="ECO:0000259" key="3">
    <source>
        <dbReference type="PROSITE" id="PS50222"/>
    </source>
</evidence>
<evidence type="ECO:0000313" key="4">
    <source>
        <dbReference type="EMBL" id="CAE4620372.1"/>
    </source>
</evidence>